<feature type="binding site" description="axial binding residue" evidence="10">
    <location>
        <position position="213"/>
    </location>
    <ligand>
        <name>heme</name>
        <dbReference type="ChEBI" id="CHEBI:30413"/>
    </ligand>
    <ligandPart>
        <name>Fe</name>
        <dbReference type="ChEBI" id="CHEBI:18248"/>
    </ligandPart>
</feature>
<dbReference type="SUPFAM" id="SSF48264">
    <property type="entry name" value="Cytochrome P450"/>
    <property type="match status" value="1"/>
</dbReference>
<evidence type="ECO:0000256" key="5">
    <source>
        <dbReference type="ARBA" id="ARBA00022723"/>
    </source>
</evidence>
<keyword evidence="4 10" id="KW-0349">Heme</keyword>
<comment type="cofactor">
    <cofactor evidence="1 10">
        <name>heme</name>
        <dbReference type="ChEBI" id="CHEBI:30413"/>
    </cofactor>
</comment>
<dbReference type="InterPro" id="IPR050705">
    <property type="entry name" value="Cytochrome_P450_3A"/>
</dbReference>
<keyword evidence="5 10" id="KW-0479">Metal-binding</keyword>
<dbReference type="GO" id="GO:0020037">
    <property type="term" value="F:heme binding"/>
    <property type="evidence" value="ECO:0007669"/>
    <property type="project" value="InterPro"/>
</dbReference>
<dbReference type="Pfam" id="PF00067">
    <property type="entry name" value="p450"/>
    <property type="match status" value="1"/>
</dbReference>
<sequence length="271" mass="31192">MKSSLKKRECGERRENKKGEGGKYHPPPDEYPTRGRVDFLQLMLDSRTTDVNSLSGEQKALTDEEIMAQSLIFIFAGYETTSLSLSYLFYSLAIHPDVQLKLQKEIDSYLPDKATPTYDTLMQMEYLDMVIEETLRMYPPGGRIERVAKHNFDINGVTIPKGTVTMIPAYVMHMNPEIWTEPEEFRPERFSKENRASQEPYTFLPFGDGPRNCIGMRFALLSMKLAITVLLQNFNFRPCKDTLIPMEFSTQGFLQPKKPIVLHVISRTSEE</sequence>
<evidence type="ECO:0000256" key="4">
    <source>
        <dbReference type="ARBA" id="ARBA00022617"/>
    </source>
</evidence>
<evidence type="ECO:0000256" key="11">
    <source>
        <dbReference type="RuleBase" id="RU000461"/>
    </source>
</evidence>
<evidence type="ECO:0000256" key="7">
    <source>
        <dbReference type="ARBA" id="ARBA00023004"/>
    </source>
</evidence>
<dbReference type="AlphaFoldDB" id="A0AAD1TJY7"/>
<dbReference type="GO" id="GO:0005506">
    <property type="term" value="F:iron ion binding"/>
    <property type="evidence" value="ECO:0007669"/>
    <property type="project" value="InterPro"/>
</dbReference>
<evidence type="ECO:0000256" key="12">
    <source>
        <dbReference type="SAM" id="MobiDB-lite"/>
    </source>
</evidence>
<dbReference type="Gene3D" id="1.10.630.10">
    <property type="entry name" value="Cytochrome P450"/>
    <property type="match status" value="1"/>
</dbReference>
<evidence type="ECO:0000256" key="3">
    <source>
        <dbReference type="ARBA" id="ARBA00012109"/>
    </source>
</evidence>
<dbReference type="InterPro" id="IPR036396">
    <property type="entry name" value="Cyt_P450_sf"/>
</dbReference>
<evidence type="ECO:0000256" key="1">
    <source>
        <dbReference type="ARBA" id="ARBA00001971"/>
    </source>
</evidence>
<dbReference type="PANTHER" id="PTHR24302:SF15">
    <property type="entry name" value="FATTY-ACID PEROXYGENASE"/>
    <property type="match status" value="1"/>
</dbReference>
<dbReference type="PROSITE" id="PS00086">
    <property type="entry name" value="CYTOCHROME_P450"/>
    <property type="match status" value="1"/>
</dbReference>
<comment type="similarity">
    <text evidence="2 11">Belongs to the cytochrome P450 family.</text>
</comment>
<accession>A0AAD1TJY7</accession>
<dbReference type="Proteomes" id="UP001295444">
    <property type="component" value="Chromosome 13"/>
</dbReference>
<keyword evidence="7 10" id="KW-0408">Iron</keyword>
<evidence type="ECO:0000313" key="13">
    <source>
        <dbReference type="EMBL" id="CAH2328669.1"/>
    </source>
</evidence>
<proteinExistence type="inferred from homology"/>
<evidence type="ECO:0000256" key="9">
    <source>
        <dbReference type="ARBA" id="ARBA00043906"/>
    </source>
</evidence>
<evidence type="ECO:0000256" key="2">
    <source>
        <dbReference type="ARBA" id="ARBA00010617"/>
    </source>
</evidence>
<gene>
    <name evidence="13" type="ORF">PECUL_23A038368</name>
</gene>
<dbReference type="GO" id="GO:0016712">
    <property type="term" value="F:oxidoreductase activity, acting on paired donors, with incorporation or reduction of molecular oxygen, reduced flavin or flavoprotein as one donor, and incorporation of one atom of oxygen"/>
    <property type="evidence" value="ECO:0007669"/>
    <property type="project" value="UniProtKB-EC"/>
</dbReference>
<dbReference type="PANTHER" id="PTHR24302">
    <property type="entry name" value="CYTOCHROME P450 FAMILY 3"/>
    <property type="match status" value="1"/>
</dbReference>
<dbReference type="PRINTS" id="PR00463">
    <property type="entry name" value="EP450I"/>
</dbReference>
<evidence type="ECO:0000256" key="6">
    <source>
        <dbReference type="ARBA" id="ARBA00023002"/>
    </source>
</evidence>
<dbReference type="PRINTS" id="PR00385">
    <property type="entry name" value="P450"/>
</dbReference>
<keyword evidence="8 11" id="KW-0503">Monooxygenase</keyword>
<evidence type="ECO:0000313" key="14">
    <source>
        <dbReference type="Proteomes" id="UP001295444"/>
    </source>
</evidence>
<dbReference type="GO" id="GO:0008395">
    <property type="term" value="F:steroid hydroxylase activity"/>
    <property type="evidence" value="ECO:0007669"/>
    <property type="project" value="TreeGrafter"/>
</dbReference>
<protein>
    <recommendedName>
        <fullName evidence="3">unspecific monooxygenase</fullName>
        <ecNumber evidence="3">1.14.14.1</ecNumber>
    </recommendedName>
</protein>
<organism evidence="13 14">
    <name type="scientific">Pelobates cultripes</name>
    <name type="common">Western spadefoot toad</name>
    <dbReference type="NCBI Taxonomy" id="61616"/>
    <lineage>
        <taxon>Eukaryota</taxon>
        <taxon>Metazoa</taxon>
        <taxon>Chordata</taxon>
        <taxon>Craniata</taxon>
        <taxon>Vertebrata</taxon>
        <taxon>Euteleostomi</taxon>
        <taxon>Amphibia</taxon>
        <taxon>Batrachia</taxon>
        <taxon>Anura</taxon>
        <taxon>Pelobatoidea</taxon>
        <taxon>Pelobatidae</taxon>
        <taxon>Pelobates</taxon>
    </lineage>
</organism>
<name>A0AAD1TJY7_PELCU</name>
<dbReference type="EC" id="1.14.14.1" evidence="3"/>
<evidence type="ECO:0000256" key="8">
    <source>
        <dbReference type="ARBA" id="ARBA00023033"/>
    </source>
</evidence>
<keyword evidence="6 11" id="KW-0560">Oxidoreductase</keyword>
<dbReference type="EMBL" id="OW240924">
    <property type="protein sequence ID" value="CAH2328669.1"/>
    <property type="molecule type" value="Genomic_DNA"/>
</dbReference>
<comment type="function">
    <text evidence="9">Cytochromes P450 are a group of heme-thiolate monooxygenases. They oxidize a variety of structurally unrelated compounds, including steroids, fatty acids, and xenobiotics.</text>
</comment>
<dbReference type="InterPro" id="IPR002401">
    <property type="entry name" value="Cyt_P450_E_grp-I"/>
</dbReference>
<reference evidence="13" key="1">
    <citation type="submission" date="2022-03" db="EMBL/GenBank/DDBJ databases">
        <authorList>
            <person name="Alioto T."/>
            <person name="Alioto T."/>
            <person name="Gomez Garrido J."/>
        </authorList>
    </citation>
    <scope>NUCLEOTIDE SEQUENCE</scope>
</reference>
<evidence type="ECO:0000256" key="10">
    <source>
        <dbReference type="PIRSR" id="PIRSR602401-1"/>
    </source>
</evidence>
<dbReference type="InterPro" id="IPR001128">
    <property type="entry name" value="Cyt_P450"/>
</dbReference>
<feature type="region of interest" description="Disordered" evidence="12">
    <location>
        <begin position="1"/>
        <end position="34"/>
    </location>
</feature>
<dbReference type="InterPro" id="IPR017972">
    <property type="entry name" value="Cyt_P450_CS"/>
</dbReference>
<keyword evidence="14" id="KW-1185">Reference proteome</keyword>
<dbReference type="FunFam" id="1.10.630.10:FF:000182">
    <property type="entry name" value="Cytochrome P450 3A4"/>
    <property type="match status" value="1"/>
</dbReference>